<name>A0AAV2M2K9_KNICA</name>
<organism evidence="2 3">
    <name type="scientific">Knipowitschia caucasica</name>
    <name type="common">Caucasian dwarf goby</name>
    <name type="synonym">Pomatoschistus caucasicus</name>
    <dbReference type="NCBI Taxonomy" id="637954"/>
    <lineage>
        <taxon>Eukaryota</taxon>
        <taxon>Metazoa</taxon>
        <taxon>Chordata</taxon>
        <taxon>Craniata</taxon>
        <taxon>Vertebrata</taxon>
        <taxon>Euteleostomi</taxon>
        <taxon>Actinopterygii</taxon>
        <taxon>Neopterygii</taxon>
        <taxon>Teleostei</taxon>
        <taxon>Neoteleostei</taxon>
        <taxon>Acanthomorphata</taxon>
        <taxon>Gobiaria</taxon>
        <taxon>Gobiiformes</taxon>
        <taxon>Gobioidei</taxon>
        <taxon>Gobiidae</taxon>
        <taxon>Gobiinae</taxon>
        <taxon>Knipowitschia</taxon>
    </lineage>
</organism>
<keyword evidence="3" id="KW-1185">Reference proteome</keyword>
<feature type="region of interest" description="Disordered" evidence="1">
    <location>
        <begin position="66"/>
        <end position="87"/>
    </location>
</feature>
<dbReference type="AlphaFoldDB" id="A0AAV2M2K9"/>
<feature type="compositionally biased region" description="Gly residues" evidence="1">
    <location>
        <begin position="226"/>
        <end position="254"/>
    </location>
</feature>
<dbReference type="EMBL" id="OZ035827">
    <property type="protein sequence ID" value="CAL1607571.1"/>
    <property type="molecule type" value="Genomic_DNA"/>
</dbReference>
<proteinExistence type="predicted"/>
<protein>
    <submittedName>
        <fullName evidence="2">Uncharacterized protein</fullName>
    </submittedName>
</protein>
<feature type="compositionally biased region" description="Gly residues" evidence="1">
    <location>
        <begin position="272"/>
        <end position="300"/>
    </location>
</feature>
<evidence type="ECO:0000313" key="3">
    <source>
        <dbReference type="Proteomes" id="UP001497482"/>
    </source>
</evidence>
<evidence type="ECO:0000256" key="1">
    <source>
        <dbReference type="SAM" id="MobiDB-lite"/>
    </source>
</evidence>
<feature type="compositionally biased region" description="Low complexity" evidence="1">
    <location>
        <begin position="259"/>
        <end position="271"/>
    </location>
</feature>
<gene>
    <name evidence="2" type="ORF">KC01_LOCUS34606</name>
</gene>
<evidence type="ECO:0000313" key="2">
    <source>
        <dbReference type="EMBL" id="CAL1607571.1"/>
    </source>
</evidence>
<reference evidence="2 3" key="1">
    <citation type="submission" date="2024-04" db="EMBL/GenBank/DDBJ databases">
        <authorList>
            <person name="Waldvogel A.-M."/>
            <person name="Schoenle A."/>
        </authorList>
    </citation>
    <scope>NUCLEOTIDE SEQUENCE [LARGE SCALE GENOMIC DNA]</scope>
</reference>
<feature type="region of interest" description="Disordered" evidence="1">
    <location>
        <begin position="217"/>
        <end position="310"/>
    </location>
</feature>
<dbReference type="Proteomes" id="UP001497482">
    <property type="component" value="Chromosome 5"/>
</dbReference>
<sequence>MFPCHLFLRTITLQQSRLKTESQRSKERLWKLQQSLLKTESQRSKEGLWKLQQSLLKTESQRSKEGLWKLQQSRQPPKRKIGHQLSDTDSSIEEVIQEEVIQERRLITPFTNLIKKAKRKGQDIVKFLEEAEEDVPISLSDLDDEQISFSDDDPDWEAGAEGPSSYKGKELEVFLNVPNLITRHIWQAFVSPNTANILGKNKCLDQRVCVKTLKFHTKKEEHKGNPGRGTLSGGGRGGRGTPSGGGGRGTPSGGRRGRGTPSSSSSGRKGTPSGGGGGRGTPSGRGGGRGTPSGGGGGRGTPSLRLHTYF</sequence>
<accession>A0AAV2M2K9</accession>